<organism evidence="1 2">
    <name type="scientific">Taxus chinensis</name>
    <name type="common">Chinese yew</name>
    <name type="synonym">Taxus wallichiana var. chinensis</name>
    <dbReference type="NCBI Taxonomy" id="29808"/>
    <lineage>
        <taxon>Eukaryota</taxon>
        <taxon>Viridiplantae</taxon>
        <taxon>Streptophyta</taxon>
        <taxon>Embryophyta</taxon>
        <taxon>Tracheophyta</taxon>
        <taxon>Spermatophyta</taxon>
        <taxon>Pinopsida</taxon>
        <taxon>Pinidae</taxon>
        <taxon>Conifers II</taxon>
        <taxon>Cupressales</taxon>
        <taxon>Taxaceae</taxon>
        <taxon>Taxus</taxon>
    </lineage>
</organism>
<name>A0AA38CS07_TAXCH</name>
<protein>
    <submittedName>
        <fullName evidence="1">Uncharacterized protein</fullName>
    </submittedName>
</protein>
<evidence type="ECO:0000313" key="2">
    <source>
        <dbReference type="Proteomes" id="UP000824469"/>
    </source>
</evidence>
<evidence type="ECO:0000313" key="1">
    <source>
        <dbReference type="EMBL" id="KAH9304637.1"/>
    </source>
</evidence>
<dbReference type="AlphaFoldDB" id="A0AA38CS07"/>
<keyword evidence="2" id="KW-1185">Reference proteome</keyword>
<feature type="non-terminal residue" evidence="1">
    <location>
        <position position="1"/>
    </location>
</feature>
<sequence length="103" mass="11249">CFLCNGTRHSKWDCPKASTPAVNFPWKEKVSVFKGKISAKDSLTPKTLIKDTKEVVEDSSDSAKVIYQGSVAVKASSLLEPDVWVSHQGAPLVALEGGEEWEE</sequence>
<gene>
    <name evidence="1" type="ORF">KI387_009041</name>
</gene>
<reference evidence="1 2" key="1">
    <citation type="journal article" date="2021" name="Nat. Plants">
        <title>The Taxus genome provides insights into paclitaxel biosynthesis.</title>
        <authorList>
            <person name="Xiong X."/>
            <person name="Gou J."/>
            <person name="Liao Q."/>
            <person name="Li Y."/>
            <person name="Zhou Q."/>
            <person name="Bi G."/>
            <person name="Li C."/>
            <person name="Du R."/>
            <person name="Wang X."/>
            <person name="Sun T."/>
            <person name="Guo L."/>
            <person name="Liang H."/>
            <person name="Lu P."/>
            <person name="Wu Y."/>
            <person name="Zhang Z."/>
            <person name="Ro D.K."/>
            <person name="Shang Y."/>
            <person name="Huang S."/>
            <person name="Yan J."/>
        </authorList>
    </citation>
    <scope>NUCLEOTIDE SEQUENCE [LARGE SCALE GENOMIC DNA]</scope>
    <source>
        <strain evidence="1">Ta-2019</strain>
    </source>
</reference>
<dbReference type="Proteomes" id="UP000824469">
    <property type="component" value="Unassembled WGS sequence"/>
</dbReference>
<dbReference type="EMBL" id="JAHRHJ020000008">
    <property type="protein sequence ID" value="KAH9304637.1"/>
    <property type="molecule type" value="Genomic_DNA"/>
</dbReference>
<comment type="caution">
    <text evidence="1">The sequence shown here is derived from an EMBL/GenBank/DDBJ whole genome shotgun (WGS) entry which is preliminary data.</text>
</comment>
<proteinExistence type="predicted"/>
<feature type="non-terminal residue" evidence="1">
    <location>
        <position position="103"/>
    </location>
</feature>
<accession>A0AA38CS07</accession>